<keyword evidence="1" id="KW-1133">Transmembrane helix</keyword>
<reference evidence="2 3" key="1">
    <citation type="submission" date="2018-11" db="EMBL/GenBank/DDBJ databases">
        <authorList>
            <person name="Lopez-Roques C."/>
            <person name="Donnadieu C."/>
            <person name="Bouchez O."/>
            <person name="Klopp C."/>
            <person name="Cabau C."/>
            <person name="Zahm M."/>
        </authorList>
    </citation>
    <scope>NUCLEOTIDE SEQUENCE [LARGE SCALE GENOMIC DNA]</scope>
    <source>
        <strain evidence="2">RS831</strain>
        <tissue evidence="2">Whole body</tissue>
    </source>
</reference>
<proteinExistence type="predicted"/>
<evidence type="ECO:0000256" key="1">
    <source>
        <dbReference type="SAM" id="Phobius"/>
    </source>
</evidence>
<dbReference type="EMBL" id="CM012442">
    <property type="protein sequence ID" value="RVE71300.1"/>
    <property type="molecule type" value="Genomic_DNA"/>
</dbReference>
<protein>
    <submittedName>
        <fullName evidence="2">Uncharacterized protein</fullName>
    </submittedName>
</protein>
<dbReference type="Proteomes" id="UP000283210">
    <property type="component" value="Chromosome 6"/>
</dbReference>
<gene>
    <name evidence="2" type="ORF">OJAV_G00050460</name>
</gene>
<keyword evidence="1" id="KW-0472">Membrane</keyword>
<keyword evidence="3" id="KW-1185">Reference proteome</keyword>
<name>A0A437D7W8_ORYJA</name>
<accession>A0A437D7W8</accession>
<reference evidence="2 3" key="2">
    <citation type="submission" date="2019-01" db="EMBL/GenBank/DDBJ databases">
        <title>A chromosome length genome reference of the Java medaka (oryzias javanicus).</title>
        <authorList>
            <person name="Herpin A."/>
            <person name="Takehana Y."/>
            <person name="Naruse K."/>
            <person name="Ansai S."/>
            <person name="Kawaguchi M."/>
        </authorList>
    </citation>
    <scope>NUCLEOTIDE SEQUENCE [LARGE SCALE GENOMIC DNA]</scope>
    <source>
        <strain evidence="2">RS831</strain>
        <tissue evidence="2">Whole body</tissue>
    </source>
</reference>
<organism evidence="2 3">
    <name type="scientific">Oryzias javanicus</name>
    <name type="common">Javanese ricefish</name>
    <name type="synonym">Aplocheilus javanicus</name>
    <dbReference type="NCBI Taxonomy" id="123683"/>
    <lineage>
        <taxon>Eukaryota</taxon>
        <taxon>Metazoa</taxon>
        <taxon>Chordata</taxon>
        <taxon>Craniata</taxon>
        <taxon>Vertebrata</taxon>
        <taxon>Euteleostomi</taxon>
        <taxon>Actinopterygii</taxon>
        <taxon>Neopterygii</taxon>
        <taxon>Teleostei</taxon>
        <taxon>Neoteleostei</taxon>
        <taxon>Acanthomorphata</taxon>
        <taxon>Ovalentaria</taxon>
        <taxon>Atherinomorphae</taxon>
        <taxon>Beloniformes</taxon>
        <taxon>Adrianichthyidae</taxon>
        <taxon>Oryziinae</taxon>
        <taxon>Oryzias</taxon>
    </lineage>
</organism>
<feature type="transmembrane region" description="Helical" evidence="1">
    <location>
        <begin position="49"/>
        <end position="68"/>
    </location>
</feature>
<keyword evidence="1" id="KW-0812">Transmembrane</keyword>
<dbReference type="AlphaFoldDB" id="A0A437D7W8"/>
<sequence>MIYSMWTGYSFILYSFRVFMDHDFHYSSCQVCSRIWKHVSPLVSKPSEILPRTCAVSMFVVYILEVFITTMSARLSMPQFMYLMQFNKKKFSLF</sequence>
<evidence type="ECO:0000313" key="2">
    <source>
        <dbReference type="EMBL" id="RVE71300.1"/>
    </source>
</evidence>
<evidence type="ECO:0000313" key="3">
    <source>
        <dbReference type="Proteomes" id="UP000283210"/>
    </source>
</evidence>